<evidence type="ECO:0000256" key="8">
    <source>
        <dbReference type="ARBA" id="ARBA00023136"/>
    </source>
</evidence>
<keyword evidence="4 10" id="KW-0997">Cell inner membrane</keyword>
<comment type="subcellular location">
    <subcellularLocation>
        <location evidence="10">Cell inner membrane</location>
        <topology evidence="10">Multi-pass membrane protein</topology>
    </subcellularLocation>
    <subcellularLocation>
        <location evidence="1">Cell membrane</location>
        <topology evidence="1">Multi-pass membrane protein</topology>
    </subcellularLocation>
</comment>
<comment type="similarity">
    <text evidence="2 10">Belongs to the ExbB/TolQ family.</text>
</comment>
<evidence type="ECO:0000313" key="13">
    <source>
        <dbReference type="Proteomes" id="UP000199058"/>
    </source>
</evidence>
<dbReference type="InterPro" id="IPR002898">
    <property type="entry name" value="MotA_ExbB_proton_chnl"/>
</dbReference>
<dbReference type="RefSeq" id="WP_245751676.1">
    <property type="nucleotide sequence ID" value="NZ_FOLH01000001.1"/>
</dbReference>
<keyword evidence="13" id="KW-1185">Reference proteome</keyword>
<comment type="function">
    <text evidence="10">Part of the Tol-Pal system, which plays a role in outer membrane invagination during cell division and is important for maintaining outer membrane integrity.</text>
</comment>
<reference evidence="12 13" key="1">
    <citation type="submission" date="2016-10" db="EMBL/GenBank/DDBJ databases">
        <authorList>
            <person name="de Groot N.N."/>
        </authorList>
    </citation>
    <scope>NUCLEOTIDE SEQUENCE [LARGE SCALE GENOMIC DNA]</scope>
    <source>
        <strain evidence="12 13">DSM 18438</strain>
    </source>
</reference>
<dbReference type="PANTHER" id="PTHR30625:SF3">
    <property type="entry name" value="TOL-PAL SYSTEM PROTEIN TOLQ"/>
    <property type="match status" value="1"/>
</dbReference>
<evidence type="ECO:0000256" key="10">
    <source>
        <dbReference type="HAMAP-Rule" id="MF_02202"/>
    </source>
</evidence>
<dbReference type="GO" id="GO:0005886">
    <property type="term" value="C:plasma membrane"/>
    <property type="evidence" value="ECO:0007669"/>
    <property type="project" value="UniProtKB-SubCell"/>
</dbReference>
<comment type="subunit">
    <text evidence="10">The Tol-Pal system is composed of five core proteins: the inner membrane proteins TolA, TolQ and TolR, the periplasmic protein TolB and the outer membrane protein Pal. They form a network linking the inner and outer membranes and the peptidoglycan layer.</text>
</comment>
<gene>
    <name evidence="10" type="primary">tolQ</name>
    <name evidence="12" type="ORF">SAMN05660443_0822</name>
</gene>
<feature type="transmembrane region" description="Helical" evidence="10">
    <location>
        <begin position="15"/>
        <end position="36"/>
    </location>
</feature>
<feature type="domain" description="MotA/TolQ/ExbB proton channel" evidence="11">
    <location>
        <begin position="78"/>
        <end position="204"/>
    </location>
</feature>
<dbReference type="AlphaFoldDB" id="A0A1I1EYY0"/>
<keyword evidence="9 10" id="KW-0131">Cell cycle</keyword>
<sequence>MQELTFWKMVFQASFFIQFLMIALLAGSIISWISIFQRWQVFRVAKEAHDEFRERFWSGIELNELFRDTDPYEVQGAERVIYSGFKTFNRIRQKTTDPEPILEGVERSMRIALAEEQDRLHSGLPLLATIGSVSPHIGLFGTVWGIMEAFKSLAGVQQATFAVVAPGMAEALMTTAMGLFVAIPSVIAYNRYIASSESLLNHYENFADEFSGILHRSLITKKAD</sequence>
<dbReference type="HAMAP" id="MF_02202">
    <property type="entry name" value="TolQ"/>
    <property type="match status" value="1"/>
</dbReference>
<organism evidence="12 13">
    <name type="scientific">Marinospirillum celere</name>
    <dbReference type="NCBI Taxonomy" id="1122252"/>
    <lineage>
        <taxon>Bacteria</taxon>
        <taxon>Pseudomonadati</taxon>
        <taxon>Pseudomonadota</taxon>
        <taxon>Gammaproteobacteria</taxon>
        <taxon>Oceanospirillales</taxon>
        <taxon>Oceanospirillaceae</taxon>
        <taxon>Marinospirillum</taxon>
    </lineage>
</organism>
<dbReference type="GO" id="GO:0017038">
    <property type="term" value="P:protein import"/>
    <property type="evidence" value="ECO:0007669"/>
    <property type="project" value="TreeGrafter"/>
</dbReference>
<keyword evidence="3 10" id="KW-1003">Cell membrane</keyword>
<name>A0A1I1EYY0_9GAMM</name>
<evidence type="ECO:0000256" key="2">
    <source>
        <dbReference type="ARBA" id="ARBA00010442"/>
    </source>
</evidence>
<dbReference type="InterPro" id="IPR014163">
    <property type="entry name" value="Tol-Pal_TolQ"/>
</dbReference>
<dbReference type="GO" id="GO:0051301">
    <property type="term" value="P:cell division"/>
    <property type="evidence" value="ECO:0007669"/>
    <property type="project" value="UniProtKB-UniRule"/>
</dbReference>
<evidence type="ECO:0000256" key="9">
    <source>
        <dbReference type="ARBA" id="ARBA00023306"/>
    </source>
</evidence>
<proteinExistence type="inferred from homology"/>
<dbReference type="NCBIfam" id="TIGR02796">
    <property type="entry name" value="tolQ"/>
    <property type="match status" value="1"/>
</dbReference>
<dbReference type="Proteomes" id="UP000199058">
    <property type="component" value="Unassembled WGS sequence"/>
</dbReference>
<keyword evidence="5 10" id="KW-0132">Cell division</keyword>
<dbReference type="InterPro" id="IPR050790">
    <property type="entry name" value="ExbB/TolQ_transport"/>
</dbReference>
<keyword evidence="8 10" id="KW-0472">Membrane</keyword>
<evidence type="ECO:0000256" key="7">
    <source>
        <dbReference type="ARBA" id="ARBA00022989"/>
    </source>
</evidence>
<feature type="transmembrane region" description="Helical" evidence="10">
    <location>
        <begin position="167"/>
        <end position="189"/>
    </location>
</feature>
<dbReference type="STRING" id="1122252.SAMN05660443_0822"/>
<keyword evidence="6 10" id="KW-0812">Transmembrane</keyword>
<evidence type="ECO:0000313" key="12">
    <source>
        <dbReference type="EMBL" id="SFB90103.1"/>
    </source>
</evidence>
<dbReference type="EMBL" id="FOLH01000001">
    <property type="protein sequence ID" value="SFB90103.1"/>
    <property type="molecule type" value="Genomic_DNA"/>
</dbReference>
<evidence type="ECO:0000256" key="5">
    <source>
        <dbReference type="ARBA" id="ARBA00022618"/>
    </source>
</evidence>
<protein>
    <recommendedName>
        <fullName evidence="10">Tol-Pal system protein TolQ</fullName>
    </recommendedName>
</protein>
<evidence type="ECO:0000259" key="11">
    <source>
        <dbReference type="Pfam" id="PF01618"/>
    </source>
</evidence>
<dbReference type="PANTHER" id="PTHR30625">
    <property type="entry name" value="PROTEIN TOLQ"/>
    <property type="match status" value="1"/>
</dbReference>
<feature type="transmembrane region" description="Helical" evidence="10">
    <location>
        <begin position="126"/>
        <end position="147"/>
    </location>
</feature>
<evidence type="ECO:0000256" key="4">
    <source>
        <dbReference type="ARBA" id="ARBA00022519"/>
    </source>
</evidence>
<dbReference type="GO" id="GO:0043213">
    <property type="term" value="P:bacteriocin transport"/>
    <property type="evidence" value="ECO:0007669"/>
    <property type="project" value="InterPro"/>
</dbReference>
<keyword evidence="7 10" id="KW-1133">Transmembrane helix</keyword>
<accession>A0A1I1EYY0</accession>
<dbReference type="Pfam" id="PF01618">
    <property type="entry name" value="MotA_ExbB"/>
    <property type="match status" value="1"/>
</dbReference>
<evidence type="ECO:0000256" key="6">
    <source>
        <dbReference type="ARBA" id="ARBA00022692"/>
    </source>
</evidence>
<evidence type="ECO:0000256" key="1">
    <source>
        <dbReference type="ARBA" id="ARBA00004651"/>
    </source>
</evidence>
<evidence type="ECO:0000256" key="3">
    <source>
        <dbReference type="ARBA" id="ARBA00022475"/>
    </source>
</evidence>